<feature type="compositionally biased region" description="Basic residues" evidence="1">
    <location>
        <begin position="430"/>
        <end position="446"/>
    </location>
</feature>
<dbReference type="EMBL" id="JAVHJO010000015">
    <property type="protein sequence ID" value="KAK6527482.1"/>
    <property type="molecule type" value="Genomic_DNA"/>
</dbReference>
<protein>
    <submittedName>
        <fullName evidence="2">Uncharacterized protein</fullName>
    </submittedName>
</protein>
<reference evidence="2 3" key="1">
    <citation type="submission" date="2019-10" db="EMBL/GenBank/DDBJ databases">
        <authorList>
            <person name="Palmer J.M."/>
        </authorList>
    </citation>
    <scope>NUCLEOTIDE SEQUENCE [LARGE SCALE GENOMIC DNA]</scope>
    <source>
        <strain evidence="2 3">TWF694</strain>
    </source>
</reference>
<evidence type="ECO:0000313" key="2">
    <source>
        <dbReference type="EMBL" id="KAK6527482.1"/>
    </source>
</evidence>
<comment type="caution">
    <text evidence="2">The sequence shown here is derived from an EMBL/GenBank/DDBJ whole genome shotgun (WGS) entry which is preliminary data.</text>
</comment>
<evidence type="ECO:0000256" key="1">
    <source>
        <dbReference type="SAM" id="MobiDB-lite"/>
    </source>
</evidence>
<organism evidence="2 3">
    <name type="scientific">Orbilia ellipsospora</name>
    <dbReference type="NCBI Taxonomy" id="2528407"/>
    <lineage>
        <taxon>Eukaryota</taxon>
        <taxon>Fungi</taxon>
        <taxon>Dikarya</taxon>
        <taxon>Ascomycota</taxon>
        <taxon>Pezizomycotina</taxon>
        <taxon>Orbiliomycetes</taxon>
        <taxon>Orbiliales</taxon>
        <taxon>Orbiliaceae</taxon>
        <taxon>Orbilia</taxon>
    </lineage>
</organism>
<sequence>MAKLAKMEKAMMLARKWLATEPNKSRAHSFQRIMLFHAANEAGGTAMLYNILLKTPHPLFIYYLSRYQGEGQVACDALKNDPKFSSALKSSGSQMVYSHNWSGIQKPQDLRLTAESFAKRYRLSHGPRPISYIFVNGHPAFGNPLDVDEKSEARTYRLMKFWDPSAGALHQIVPYDLRNKFDNLNPAKSGVYYVSQVTKFLSLILPLVRSDGEGTVVLKTPIAGRLSWMKSKEMRQKFANPTARSFEDAVLAYRQGCDQSFRRSPWPARYRYPAMTDIFMKSAITLYKSFSQFEKIIFHRCVFDPRVYLPDVDLLIGEDRANIPPALFSEEELESATKSFEDDVDFGVTQKAPPGIVRRVSNPFDHITVHHKDPDAKRIFSVEKFAKKYPDPTSPNTPLIRPIYTHCPDGDQITSHFTPILPKSTTGKSPKGKSGKGKSAKGKSQF</sequence>
<proteinExistence type="predicted"/>
<feature type="region of interest" description="Disordered" evidence="1">
    <location>
        <begin position="414"/>
        <end position="446"/>
    </location>
</feature>
<name>A0AAV9WWM2_9PEZI</name>
<accession>A0AAV9WWM2</accession>
<gene>
    <name evidence="2" type="ORF">TWF694_004470</name>
</gene>
<dbReference type="AlphaFoldDB" id="A0AAV9WWM2"/>
<dbReference type="Proteomes" id="UP001365542">
    <property type="component" value="Unassembled WGS sequence"/>
</dbReference>
<keyword evidence="3" id="KW-1185">Reference proteome</keyword>
<evidence type="ECO:0000313" key="3">
    <source>
        <dbReference type="Proteomes" id="UP001365542"/>
    </source>
</evidence>